<feature type="compositionally biased region" description="Polar residues" evidence="1">
    <location>
        <begin position="151"/>
        <end position="163"/>
    </location>
</feature>
<evidence type="ECO:0000313" key="3">
    <source>
        <dbReference type="Proteomes" id="UP001187734"/>
    </source>
</evidence>
<comment type="caution">
    <text evidence="2">The sequence shown here is derived from an EMBL/GenBank/DDBJ whole genome shotgun (WGS) entry which is preliminary data.</text>
</comment>
<proteinExistence type="predicted"/>
<organism evidence="2 3">
    <name type="scientific">Fusarium torulosum</name>
    <dbReference type="NCBI Taxonomy" id="33205"/>
    <lineage>
        <taxon>Eukaryota</taxon>
        <taxon>Fungi</taxon>
        <taxon>Dikarya</taxon>
        <taxon>Ascomycota</taxon>
        <taxon>Pezizomycotina</taxon>
        <taxon>Sordariomycetes</taxon>
        <taxon>Hypocreomycetidae</taxon>
        <taxon>Hypocreales</taxon>
        <taxon>Nectriaceae</taxon>
        <taxon>Fusarium</taxon>
    </lineage>
</organism>
<dbReference type="AlphaFoldDB" id="A0AAE8SJG3"/>
<feature type="compositionally biased region" description="Polar residues" evidence="1">
    <location>
        <begin position="188"/>
        <end position="200"/>
    </location>
</feature>
<accession>A0AAE8SJG3</accession>
<evidence type="ECO:0000256" key="1">
    <source>
        <dbReference type="SAM" id="MobiDB-lite"/>
    </source>
</evidence>
<gene>
    <name evidence="2" type="ORF">FTOL_07929</name>
</gene>
<sequence length="294" mass="32968">MNPPIPPRRSKRERDFSSISYVVESLPGEDLQSDYEEQNQEPGDTRTSDKTRGYPQDQPCQSCFDKMINNGPETLCSSQAKADNIACYRCARYKKKCQQISPHLLYHGARLQAAARRIANNQPVGNWDQLVTAARNAVRSNIVAKPKVTPRAQSSKRAVSASTKAAPEVQLRPSGQSPPRQGPPEVQSLPQPAAASQSPSNTILQQILAELKQNNAVSRETNQLLRENIRQQREGSELSQEQIRHLRRIIDEMNAFNEGTEANLSPFRWLAPYHRHLLDICSCHSSSIFYLAAL</sequence>
<feature type="compositionally biased region" description="Basic and acidic residues" evidence="1">
    <location>
        <begin position="43"/>
        <end position="52"/>
    </location>
</feature>
<name>A0AAE8SJG3_9HYPO</name>
<reference evidence="2" key="1">
    <citation type="submission" date="2018-03" db="EMBL/GenBank/DDBJ databases">
        <authorList>
            <person name="Guldener U."/>
        </authorList>
    </citation>
    <scope>NUCLEOTIDE SEQUENCE</scope>
</reference>
<dbReference type="Proteomes" id="UP001187734">
    <property type="component" value="Unassembled WGS sequence"/>
</dbReference>
<feature type="region of interest" description="Disordered" evidence="1">
    <location>
        <begin position="145"/>
        <end position="200"/>
    </location>
</feature>
<keyword evidence="3" id="KW-1185">Reference proteome</keyword>
<feature type="region of interest" description="Disordered" evidence="1">
    <location>
        <begin position="26"/>
        <end position="56"/>
    </location>
</feature>
<protein>
    <submittedName>
        <fullName evidence="2">Uncharacterized protein</fullName>
    </submittedName>
</protein>
<dbReference type="EMBL" id="ONZP01000271">
    <property type="protein sequence ID" value="SPJ79538.1"/>
    <property type="molecule type" value="Genomic_DNA"/>
</dbReference>
<evidence type="ECO:0000313" key="2">
    <source>
        <dbReference type="EMBL" id="SPJ79538.1"/>
    </source>
</evidence>